<dbReference type="PANTHER" id="PTHR11076">
    <property type="entry name" value="DNA REPAIR POLYMERASE UMUC / TRANSFERASE FAMILY MEMBER"/>
    <property type="match status" value="1"/>
</dbReference>
<dbReference type="SUPFAM" id="SSF56672">
    <property type="entry name" value="DNA/RNA polymerases"/>
    <property type="match status" value="1"/>
</dbReference>
<evidence type="ECO:0000313" key="7">
    <source>
        <dbReference type="EMBL" id="KTC83717.1"/>
    </source>
</evidence>
<gene>
    <name evidence="7" type="ORF">Lbru_1686</name>
</gene>
<comment type="caution">
    <text evidence="7">The sequence shown here is derived from an EMBL/GenBank/DDBJ whole genome shotgun (WGS) entry which is preliminary data.</text>
</comment>
<keyword evidence="2" id="KW-0227">DNA damage</keyword>
<sequence length="420" mass="48053">MYALIDCNNFYASCERLFRPDLRNLPIIVLSNNDGCVVARSNESKALGIKMGVPYFEVKGLCKQHKVQVFSSNYTLYGDLSHRVMTVIEANWPDTEIYSIDEAFLNLKTLAEDKIEAFCTHLQKTILTHTGIPVSIGIGRTKTLAKVANHVAKKKLNIPVFNVTHQEKHWLAHLEVDDIWGVGRQWYKKLSSFGVTNALELSKLNPRFVKDRFNVVLQRTVLELSGKPCLELEEIVPKQSIMSSCSFGGLQSAFGFIQEAISHHCGTAWAKMRRQGLITQHLSVFVRSNPFREDLAQYSNSIGFRLANPTDDVRYLTTAAKLCLERIYRKGIQYHKCGVLLADLIDKQYRQMDLFHQPSDEDVVETEKIMNLIMGINQKYGPRTMRLAAEGFRKSWSMKRQLKSPHYTTNWSELPKAYLR</sequence>
<dbReference type="PROSITE" id="PS50173">
    <property type="entry name" value="UMUC"/>
    <property type="match status" value="1"/>
</dbReference>
<dbReference type="Gene3D" id="3.40.1170.60">
    <property type="match status" value="1"/>
</dbReference>
<reference evidence="7 8" key="1">
    <citation type="submission" date="2015-11" db="EMBL/GenBank/DDBJ databases">
        <title>Genomic analysis of 38 Legionella species identifies large and diverse effector repertoires.</title>
        <authorList>
            <person name="Burstein D."/>
            <person name="Amaro F."/>
            <person name="Zusman T."/>
            <person name="Lifshitz Z."/>
            <person name="Cohen O."/>
            <person name="Gilbert J.A."/>
            <person name="Pupko T."/>
            <person name="Shuman H.A."/>
            <person name="Segal G."/>
        </authorList>
    </citation>
    <scope>NUCLEOTIDE SEQUENCE [LARGE SCALE GENOMIC DNA]</scope>
    <source>
        <strain evidence="7 8">ATCC 43878</strain>
    </source>
</reference>
<dbReference type="InterPro" id="IPR043502">
    <property type="entry name" value="DNA/RNA_pol_sf"/>
</dbReference>
<feature type="domain" description="UmuC" evidence="6">
    <location>
        <begin position="2"/>
        <end position="183"/>
    </location>
</feature>
<keyword evidence="8" id="KW-1185">Reference proteome</keyword>
<evidence type="ECO:0000256" key="1">
    <source>
        <dbReference type="ARBA" id="ARBA00010945"/>
    </source>
</evidence>
<dbReference type="PANTHER" id="PTHR11076:SF34">
    <property type="entry name" value="PROTEIN UMUC"/>
    <property type="match status" value="1"/>
</dbReference>
<keyword evidence="3" id="KW-0741">SOS mutagenesis</keyword>
<dbReference type="Gene3D" id="3.30.70.270">
    <property type="match status" value="1"/>
</dbReference>
<dbReference type="GO" id="GO:0009432">
    <property type="term" value="P:SOS response"/>
    <property type="evidence" value="ECO:0007669"/>
    <property type="project" value="UniProtKB-KW"/>
</dbReference>
<proteinExistence type="inferred from homology"/>
<dbReference type="InterPro" id="IPR025188">
    <property type="entry name" value="DUF4113"/>
</dbReference>
<keyword evidence="5" id="KW-0742">SOS response</keyword>
<dbReference type="GO" id="GO:0003684">
    <property type="term" value="F:damaged DNA binding"/>
    <property type="evidence" value="ECO:0007669"/>
    <property type="project" value="InterPro"/>
</dbReference>
<dbReference type="Proteomes" id="UP000054742">
    <property type="component" value="Unassembled WGS sequence"/>
</dbReference>
<dbReference type="InterPro" id="IPR017961">
    <property type="entry name" value="DNA_pol_Y-fam_little_finger"/>
</dbReference>
<protein>
    <submittedName>
        <fullName evidence="7">UmuC</fullName>
    </submittedName>
</protein>
<dbReference type="InterPro" id="IPR001126">
    <property type="entry name" value="UmuC"/>
</dbReference>
<dbReference type="Pfam" id="PF11799">
    <property type="entry name" value="IMS_C"/>
    <property type="match status" value="1"/>
</dbReference>
<dbReference type="EMBL" id="LNXV01000015">
    <property type="protein sequence ID" value="KTC83717.1"/>
    <property type="molecule type" value="Genomic_DNA"/>
</dbReference>
<name>A0A0W0SLC2_9GAMM</name>
<dbReference type="InterPro" id="IPR050116">
    <property type="entry name" value="DNA_polymerase-Y"/>
</dbReference>
<dbReference type="AlphaFoldDB" id="A0A0W0SLC2"/>
<evidence type="ECO:0000256" key="3">
    <source>
        <dbReference type="ARBA" id="ARBA00023199"/>
    </source>
</evidence>
<dbReference type="OrthoDB" id="9808813at2"/>
<dbReference type="CDD" id="cd01700">
    <property type="entry name" value="PolY_Pol_V_umuC"/>
    <property type="match status" value="1"/>
</dbReference>
<comment type="similarity">
    <text evidence="1">Belongs to the DNA polymerase type-Y family.</text>
</comment>
<dbReference type="Gene3D" id="1.10.150.20">
    <property type="entry name" value="5' to 3' exonuclease, C-terminal subdomain"/>
    <property type="match status" value="1"/>
</dbReference>
<evidence type="ECO:0000256" key="2">
    <source>
        <dbReference type="ARBA" id="ARBA00022763"/>
    </source>
</evidence>
<evidence type="ECO:0000256" key="4">
    <source>
        <dbReference type="ARBA" id="ARBA00023204"/>
    </source>
</evidence>
<dbReference type="GO" id="GO:0042276">
    <property type="term" value="P:error-prone translesion synthesis"/>
    <property type="evidence" value="ECO:0007669"/>
    <property type="project" value="TreeGrafter"/>
</dbReference>
<organism evidence="7 8">
    <name type="scientific">Legionella brunensis</name>
    <dbReference type="NCBI Taxonomy" id="29422"/>
    <lineage>
        <taxon>Bacteria</taxon>
        <taxon>Pseudomonadati</taxon>
        <taxon>Pseudomonadota</taxon>
        <taxon>Gammaproteobacteria</taxon>
        <taxon>Legionellales</taxon>
        <taxon>Legionellaceae</taxon>
        <taxon>Legionella</taxon>
    </lineage>
</organism>
<dbReference type="GO" id="GO:0006281">
    <property type="term" value="P:DNA repair"/>
    <property type="evidence" value="ECO:0007669"/>
    <property type="project" value="UniProtKB-KW"/>
</dbReference>
<dbReference type="STRING" id="29422.Lbru_1686"/>
<dbReference type="GO" id="GO:0005829">
    <property type="term" value="C:cytosol"/>
    <property type="evidence" value="ECO:0007669"/>
    <property type="project" value="TreeGrafter"/>
</dbReference>
<dbReference type="PATRIC" id="fig|29422.6.peg.1791"/>
<keyword evidence="4" id="KW-0234">DNA repair</keyword>
<accession>A0A0W0SLC2</accession>
<dbReference type="GO" id="GO:0003887">
    <property type="term" value="F:DNA-directed DNA polymerase activity"/>
    <property type="evidence" value="ECO:0007669"/>
    <property type="project" value="TreeGrafter"/>
</dbReference>
<evidence type="ECO:0000256" key="5">
    <source>
        <dbReference type="ARBA" id="ARBA00023236"/>
    </source>
</evidence>
<dbReference type="InterPro" id="IPR043128">
    <property type="entry name" value="Rev_trsase/Diguanyl_cyclase"/>
</dbReference>
<dbReference type="Pfam" id="PF00817">
    <property type="entry name" value="IMS"/>
    <property type="match status" value="1"/>
</dbReference>
<dbReference type="RefSeq" id="WP_058441761.1">
    <property type="nucleotide sequence ID" value="NZ_CAAAHU010000027.1"/>
</dbReference>
<evidence type="ECO:0000313" key="8">
    <source>
        <dbReference type="Proteomes" id="UP000054742"/>
    </source>
</evidence>
<evidence type="ECO:0000259" key="6">
    <source>
        <dbReference type="PROSITE" id="PS50173"/>
    </source>
</evidence>
<dbReference type="Pfam" id="PF13438">
    <property type="entry name" value="DUF4113"/>
    <property type="match status" value="1"/>
</dbReference>